<organism evidence="6 7">
    <name type="scientific">Rheinheimera tilapiae</name>
    <dbReference type="NCBI Taxonomy" id="875043"/>
    <lineage>
        <taxon>Bacteria</taxon>
        <taxon>Pseudomonadati</taxon>
        <taxon>Pseudomonadota</taxon>
        <taxon>Gammaproteobacteria</taxon>
        <taxon>Chromatiales</taxon>
        <taxon>Chromatiaceae</taxon>
        <taxon>Rheinheimera</taxon>
    </lineage>
</organism>
<keyword evidence="7" id="KW-1185">Reference proteome</keyword>
<dbReference type="CDD" id="cd16917">
    <property type="entry name" value="HATPase_UhpB-NarQ-NarX-like"/>
    <property type="match status" value="1"/>
</dbReference>
<feature type="transmembrane region" description="Helical" evidence="4">
    <location>
        <begin position="119"/>
        <end position="137"/>
    </location>
</feature>
<keyword evidence="4" id="KW-0472">Membrane</keyword>
<evidence type="ECO:0000256" key="4">
    <source>
        <dbReference type="SAM" id="Phobius"/>
    </source>
</evidence>
<dbReference type="Proteomes" id="UP001589813">
    <property type="component" value="Unassembled WGS sequence"/>
</dbReference>
<dbReference type="Pfam" id="PF07730">
    <property type="entry name" value="HisKA_3"/>
    <property type="match status" value="1"/>
</dbReference>
<dbReference type="Gene3D" id="1.20.5.1930">
    <property type="match status" value="1"/>
</dbReference>
<feature type="transmembrane region" description="Helical" evidence="4">
    <location>
        <begin position="79"/>
        <end position="107"/>
    </location>
</feature>
<keyword evidence="4" id="KW-1133">Transmembrane helix</keyword>
<name>A0ABV6BHH9_9GAMM</name>
<feature type="domain" description="Signal transduction histidine kinase subgroup 3 dimerisation and phosphoacceptor" evidence="5">
    <location>
        <begin position="197"/>
        <end position="273"/>
    </location>
</feature>
<feature type="transmembrane region" description="Helical" evidence="4">
    <location>
        <begin position="47"/>
        <end position="67"/>
    </location>
</feature>
<dbReference type="PANTHER" id="PTHR24421">
    <property type="entry name" value="NITRATE/NITRITE SENSOR PROTEIN NARX-RELATED"/>
    <property type="match status" value="1"/>
</dbReference>
<keyword evidence="2 6" id="KW-0418">Kinase</keyword>
<dbReference type="InterPro" id="IPR036890">
    <property type="entry name" value="HATPase_C_sf"/>
</dbReference>
<dbReference type="RefSeq" id="WP_377247900.1">
    <property type="nucleotide sequence ID" value="NZ_JBHLXP010000005.1"/>
</dbReference>
<evidence type="ECO:0000313" key="6">
    <source>
        <dbReference type="EMBL" id="MFC0050327.1"/>
    </source>
</evidence>
<gene>
    <name evidence="6" type="ORF">ACFFJP_18670</name>
</gene>
<accession>A0ABV6BHH9</accession>
<sequence length="397" mass="43847">MTHPAVPLPTDIPPSRWLQKENLAAVLSWLVFAYIQQSGAMHIYGNWHPLSLLCAASLLLFIGLFFYCQSCEENSTPTVALLLMWAAMTTTAVLVPNGFSAGLGVLWVCLLPWFMPARWLYLMIAPALLPVLVMQSLNGLQLGEGLMVLVCGTFQFFAMYAMSKAREEKLAREALAKTHQALLAAQSQLAIQAADAERLRIARDLHDSLGHHLTALVIQLQVAGYQSSQLVADDSAPDAPQQALTGQINHCHDLAKQLLQEIRHTVSQLREPALPQLALQLKALAQNVPQLQLELQIPPGLPTDPLSTALLFRVSQEAVTNSVRHSGATQAQLQVWTHQQQLFFRYRDNGTLAHWPLHEGNGLTGMRERIEQAGGKLLLSNEQQQLQIDIELPAEIA</sequence>
<keyword evidence="3" id="KW-0902">Two-component regulatory system</keyword>
<dbReference type="GO" id="GO:0016301">
    <property type="term" value="F:kinase activity"/>
    <property type="evidence" value="ECO:0007669"/>
    <property type="project" value="UniProtKB-KW"/>
</dbReference>
<dbReference type="EMBL" id="JBHLXP010000005">
    <property type="protein sequence ID" value="MFC0050327.1"/>
    <property type="molecule type" value="Genomic_DNA"/>
</dbReference>
<feature type="transmembrane region" description="Helical" evidence="4">
    <location>
        <begin position="143"/>
        <end position="162"/>
    </location>
</feature>
<dbReference type="PANTHER" id="PTHR24421:SF59">
    <property type="entry name" value="OXYGEN SENSOR HISTIDINE KINASE NREB"/>
    <property type="match status" value="1"/>
</dbReference>
<reference evidence="6 7" key="1">
    <citation type="submission" date="2024-09" db="EMBL/GenBank/DDBJ databases">
        <authorList>
            <person name="Sun Q."/>
            <person name="Mori K."/>
        </authorList>
    </citation>
    <scope>NUCLEOTIDE SEQUENCE [LARGE SCALE GENOMIC DNA]</scope>
    <source>
        <strain evidence="6 7">KCTC 23315</strain>
    </source>
</reference>
<evidence type="ECO:0000256" key="1">
    <source>
        <dbReference type="ARBA" id="ARBA00022679"/>
    </source>
</evidence>
<proteinExistence type="predicted"/>
<dbReference type="Gene3D" id="3.30.565.10">
    <property type="entry name" value="Histidine kinase-like ATPase, C-terminal domain"/>
    <property type="match status" value="1"/>
</dbReference>
<dbReference type="InterPro" id="IPR011712">
    <property type="entry name" value="Sig_transdc_His_kin_sub3_dim/P"/>
</dbReference>
<keyword evidence="4" id="KW-0812">Transmembrane</keyword>
<evidence type="ECO:0000256" key="2">
    <source>
        <dbReference type="ARBA" id="ARBA00022777"/>
    </source>
</evidence>
<keyword evidence="1" id="KW-0808">Transferase</keyword>
<evidence type="ECO:0000256" key="3">
    <source>
        <dbReference type="ARBA" id="ARBA00023012"/>
    </source>
</evidence>
<dbReference type="SUPFAM" id="SSF55874">
    <property type="entry name" value="ATPase domain of HSP90 chaperone/DNA topoisomerase II/histidine kinase"/>
    <property type="match status" value="1"/>
</dbReference>
<evidence type="ECO:0000259" key="5">
    <source>
        <dbReference type="Pfam" id="PF07730"/>
    </source>
</evidence>
<dbReference type="InterPro" id="IPR050482">
    <property type="entry name" value="Sensor_HK_TwoCompSys"/>
</dbReference>
<protein>
    <submittedName>
        <fullName evidence="6">Sensor histidine kinase</fullName>
    </submittedName>
</protein>
<comment type="caution">
    <text evidence="6">The sequence shown here is derived from an EMBL/GenBank/DDBJ whole genome shotgun (WGS) entry which is preliminary data.</text>
</comment>
<evidence type="ECO:0000313" key="7">
    <source>
        <dbReference type="Proteomes" id="UP001589813"/>
    </source>
</evidence>